<proteinExistence type="predicted"/>
<reference evidence="2" key="1">
    <citation type="journal article" date="2023" name="Science">
        <title>Genome structures resolve the early diversification of teleost fishes.</title>
        <authorList>
            <person name="Parey E."/>
            <person name="Louis A."/>
            <person name="Montfort J."/>
            <person name="Bouchez O."/>
            <person name="Roques C."/>
            <person name="Iampietro C."/>
            <person name="Lluch J."/>
            <person name="Castinel A."/>
            <person name="Donnadieu C."/>
            <person name="Desvignes T."/>
            <person name="Floi Bucao C."/>
            <person name="Jouanno E."/>
            <person name="Wen M."/>
            <person name="Mejri S."/>
            <person name="Dirks R."/>
            <person name="Jansen H."/>
            <person name="Henkel C."/>
            <person name="Chen W.J."/>
            <person name="Zahm M."/>
            <person name="Cabau C."/>
            <person name="Klopp C."/>
            <person name="Thompson A.W."/>
            <person name="Robinson-Rechavi M."/>
            <person name="Braasch I."/>
            <person name="Lecointre G."/>
            <person name="Bobe J."/>
            <person name="Postlethwait J.H."/>
            <person name="Berthelot C."/>
            <person name="Roest Crollius H."/>
            <person name="Guiguen Y."/>
        </authorList>
    </citation>
    <scope>NUCLEOTIDE SEQUENCE</scope>
    <source>
        <strain evidence="2">WJC10195</strain>
    </source>
</reference>
<evidence type="ECO:0000313" key="2">
    <source>
        <dbReference type="EMBL" id="KAJ8356676.1"/>
    </source>
</evidence>
<comment type="caution">
    <text evidence="2">The sequence shown here is derived from an EMBL/GenBank/DDBJ whole genome shotgun (WGS) entry which is preliminary data.</text>
</comment>
<dbReference type="PANTHER" id="PTHR46880">
    <property type="entry name" value="RAS-ASSOCIATING DOMAIN-CONTAINING PROTEIN"/>
    <property type="match status" value="1"/>
</dbReference>
<accession>A0A9Q1FED4</accession>
<name>A0A9Q1FED4_SYNKA</name>
<dbReference type="Pfam" id="PF05699">
    <property type="entry name" value="Dimer_Tnp_hAT"/>
    <property type="match status" value="1"/>
</dbReference>
<protein>
    <recommendedName>
        <fullName evidence="1">HAT C-terminal dimerisation domain-containing protein</fullName>
    </recommendedName>
</protein>
<dbReference type="PANTHER" id="PTHR46880:SF5">
    <property type="entry name" value="DUF4371 DOMAIN-CONTAINING PROTEIN"/>
    <property type="match status" value="1"/>
</dbReference>
<evidence type="ECO:0000259" key="1">
    <source>
        <dbReference type="Pfam" id="PF05699"/>
    </source>
</evidence>
<dbReference type="InterPro" id="IPR012337">
    <property type="entry name" value="RNaseH-like_sf"/>
</dbReference>
<dbReference type="AlphaFoldDB" id="A0A9Q1FED4"/>
<keyword evidence="3" id="KW-1185">Reference proteome</keyword>
<dbReference type="OrthoDB" id="6159421at2759"/>
<feature type="domain" description="HAT C-terminal dimerisation" evidence="1">
    <location>
        <begin position="276"/>
        <end position="325"/>
    </location>
</feature>
<dbReference type="GO" id="GO:0046983">
    <property type="term" value="F:protein dimerization activity"/>
    <property type="evidence" value="ECO:0007669"/>
    <property type="project" value="InterPro"/>
</dbReference>
<organism evidence="2 3">
    <name type="scientific">Synaphobranchus kaupii</name>
    <name type="common">Kaup's arrowtooth eel</name>
    <dbReference type="NCBI Taxonomy" id="118154"/>
    <lineage>
        <taxon>Eukaryota</taxon>
        <taxon>Metazoa</taxon>
        <taxon>Chordata</taxon>
        <taxon>Craniata</taxon>
        <taxon>Vertebrata</taxon>
        <taxon>Euteleostomi</taxon>
        <taxon>Actinopterygii</taxon>
        <taxon>Neopterygii</taxon>
        <taxon>Teleostei</taxon>
        <taxon>Anguilliformes</taxon>
        <taxon>Synaphobranchidae</taxon>
        <taxon>Synaphobranchus</taxon>
    </lineage>
</organism>
<evidence type="ECO:0000313" key="3">
    <source>
        <dbReference type="Proteomes" id="UP001152622"/>
    </source>
</evidence>
<sequence>MREDFPNVQNIHCIAHRLALVTSQAAEKIPYMLKFQEIISGLYYYFKHSTLHVAKLKEMEKVLHAPQLKMKEVHSVRWFSFYAALEALYRCWEPLAVMLEQQEEPKGKGILKNIASFKFLGVMSMLMDVIPVLTQLNLVFQKTDLDLAVVNPALEATKDQLRHLLTHDDSATQRRKVNTVKVDLVTNMLEQLEKRFPKEATDIVSAFSALALPHIPEELESYGNEKVEFLVETYGSFVSAQETRAEWLCLKRLVVTEKYPCGKIGRLYNIIADHHPSSFPNILKLAGIAMALPVHTADVERGFSAQNSLKTTLRNRLGAKRLNTLLTLRLEGPHWSAFPYGRAMELFRRVEQMHFFMN</sequence>
<gene>
    <name evidence="2" type="ORF">SKAU_G00194700</name>
</gene>
<dbReference type="SUPFAM" id="SSF53098">
    <property type="entry name" value="Ribonuclease H-like"/>
    <property type="match status" value="1"/>
</dbReference>
<dbReference type="Proteomes" id="UP001152622">
    <property type="component" value="Chromosome 6"/>
</dbReference>
<dbReference type="InterPro" id="IPR008906">
    <property type="entry name" value="HATC_C_dom"/>
</dbReference>
<dbReference type="EMBL" id="JAINUF010000006">
    <property type="protein sequence ID" value="KAJ8356676.1"/>
    <property type="molecule type" value="Genomic_DNA"/>
</dbReference>